<evidence type="ECO:0000256" key="8">
    <source>
        <dbReference type="ARBA" id="ARBA00023212"/>
    </source>
</evidence>
<dbReference type="STRING" id="1071380.I2H4F2"/>
<keyword evidence="12" id="KW-1185">Reference proteome</keyword>
<evidence type="ECO:0000313" key="11">
    <source>
        <dbReference type="EMBL" id="CCH61254.1"/>
    </source>
</evidence>
<protein>
    <recommendedName>
        <fullName evidence="3 9">Tubulin gamma chain</fullName>
    </recommendedName>
</protein>
<dbReference type="Pfam" id="PF03953">
    <property type="entry name" value="Tubulin_C"/>
    <property type="match status" value="1"/>
</dbReference>
<dbReference type="InterPro" id="IPR018316">
    <property type="entry name" value="Tubulin/FtsZ_2-layer-sand-dom"/>
</dbReference>
<dbReference type="FunCoup" id="I2H4F2">
    <property type="interactions" value="739"/>
</dbReference>
<reference evidence="11 12" key="1">
    <citation type="journal article" date="2011" name="Proc. Natl. Acad. Sci. U.S.A.">
        <title>Evolutionary erosion of yeast sex chromosomes by mating-type switching accidents.</title>
        <authorList>
            <person name="Gordon J.L."/>
            <person name="Armisen D."/>
            <person name="Proux-Wera E."/>
            <person name="Oheigeartaigh S.S."/>
            <person name="Byrne K.P."/>
            <person name="Wolfe K.H."/>
        </authorList>
    </citation>
    <scope>NUCLEOTIDE SEQUENCE [LARGE SCALE GENOMIC DNA]</scope>
    <source>
        <strain evidence="12">ATCC 34711 / CBS 6284 / DSM 70876 / NBRC 10599 / NRRL Y-10934 / UCD 77-7</strain>
    </source>
</reference>
<dbReference type="InParanoid" id="I2H4F2"/>
<dbReference type="eggNOG" id="KOG1374">
    <property type="taxonomic scope" value="Eukaryota"/>
</dbReference>
<dbReference type="Gene3D" id="1.10.287.600">
    <property type="entry name" value="Helix hairpin bin"/>
    <property type="match status" value="1"/>
</dbReference>
<dbReference type="GO" id="GO:0005525">
    <property type="term" value="F:GTP binding"/>
    <property type="evidence" value="ECO:0007669"/>
    <property type="project" value="UniProtKB-UniRule"/>
</dbReference>
<dbReference type="GO" id="GO:0005200">
    <property type="term" value="F:structural constituent of cytoskeleton"/>
    <property type="evidence" value="ECO:0007669"/>
    <property type="project" value="EnsemblFungi"/>
</dbReference>
<keyword evidence="4" id="KW-0963">Cytoplasm</keyword>
<dbReference type="PANTHER" id="PTHR11588">
    <property type="entry name" value="TUBULIN"/>
    <property type="match status" value="1"/>
</dbReference>
<evidence type="ECO:0000259" key="10">
    <source>
        <dbReference type="SMART" id="SM00864"/>
    </source>
</evidence>
<keyword evidence="6 9" id="KW-0547">Nucleotide-binding</keyword>
<dbReference type="GO" id="GO:0007052">
    <property type="term" value="P:mitotic spindle organization"/>
    <property type="evidence" value="ECO:0007669"/>
    <property type="project" value="EnsemblFungi"/>
</dbReference>
<evidence type="ECO:0000256" key="4">
    <source>
        <dbReference type="ARBA" id="ARBA00022490"/>
    </source>
</evidence>
<dbReference type="GeneID" id="14496327"/>
<dbReference type="Gene3D" id="3.40.50.1440">
    <property type="entry name" value="Tubulin/FtsZ, GTPase domain"/>
    <property type="match status" value="1"/>
</dbReference>
<dbReference type="KEGG" id="tbl:TBLA_0E02010"/>
<comment type="function">
    <text evidence="9">Tubulin is the major constituent of microtubules, protein filaments consisting of alpha- and beta-tubulin heterodimers. Gamma-tubulin is a key component of the gamma-tubulin ring complex (gTuRC) which mediates microtubule nucleation. The gTuRC regulates the minus-end nucleation of alpha-beta tubulin heterodimers that grow into microtubule protafilaments, a critical step in centrosome duplication and spindle formation.</text>
</comment>
<keyword evidence="8" id="KW-0206">Cytoskeleton</keyword>
<comment type="subcellular location">
    <subcellularLocation>
        <location evidence="1">Cytoplasm</location>
        <location evidence="1">Cytoskeleton</location>
        <location evidence="1">Microtubule organizing center</location>
    </subcellularLocation>
</comment>
<dbReference type="HOGENOM" id="CLU_015718_1_0_1"/>
<dbReference type="GO" id="GO:0051417">
    <property type="term" value="P:microtubule nucleation by spindle pole body"/>
    <property type="evidence" value="ECO:0007669"/>
    <property type="project" value="EnsemblFungi"/>
</dbReference>
<dbReference type="PRINTS" id="PR01161">
    <property type="entry name" value="TUBULIN"/>
</dbReference>
<dbReference type="PROSITE" id="PS00227">
    <property type="entry name" value="TUBULIN"/>
    <property type="match status" value="1"/>
</dbReference>
<feature type="domain" description="Tubulin/FtsZ GTPase" evidence="10">
    <location>
        <begin position="47"/>
        <end position="243"/>
    </location>
</feature>
<dbReference type="CDD" id="cd02188">
    <property type="entry name" value="gamma_tubulin"/>
    <property type="match status" value="1"/>
</dbReference>
<dbReference type="InterPro" id="IPR002454">
    <property type="entry name" value="Gamma_tubulin"/>
</dbReference>
<evidence type="ECO:0000313" key="12">
    <source>
        <dbReference type="Proteomes" id="UP000002866"/>
    </source>
</evidence>
<dbReference type="OrthoDB" id="10249382at2759"/>
<dbReference type="Pfam" id="PF00091">
    <property type="entry name" value="Tubulin"/>
    <property type="match status" value="1"/>
</dbReference>
<keyword evidence="7 9" id="KW-0342">GTP-binding</keyword>
<dbReference type="SUPFAM" id="SSF55307">
    <property type="entry name" value="Tubulin C-terminal domain-like"/>
    <property type="match status" value="1"/>
</dbReference>
<dbReference type="RefSeq" id="XP_004180773.1">
    <property type="nucleotide sequence ID" value="XM_004180725.1"/>
</dbReference>
<dbReference type="InterPro" id="IPR000217">
    <property type="entry name" value="Tubulin"/>
</dbReference>
<evidence type="ECO:0000256" key="6">
    <source>
        <dbReference type="ARBA" id="ARBA00022741"/>
    </source>
</evidence>
<sequence>MSGEYITIQIGQCGNKVGQQFWSQLLIEHGLANDGSVQFDKDLYDHKRPFFKDHQNNNYTPRAILLDTEPSVIQNIKNSYHDLFNDRNIWVSPGETGAGNSWAKGYTLGESYIDDFFNIIDREVEDTNNLEGFQIIHSIAGGTGSGIGSLLLEKLQERYPSKLIITYSVFPAKTAEVVVQPYNSILTLRRLAEYSNAAIVFDNDSLSHITNQVFTTMENGYTQSNQLISATMSSITNSVRFPSYMYSSLTSIFSTLIPTPDLNFLVPSISPFTSDYITNNYSNNNSNSLLRNTKSLNVSDILLDLTDPVNSLITHSNKSSSRITYFNCFTTLIGKFNSNDDILRYVVKANKKLNFTSWTSKSMNINIGRRSPIFSANQTESADNFSNINGMMLSNSSTIIPILDRISSQFDKIYHKQAFINSFNDPSRTDSDFPDFEESSRVVKDLINNYKEAIEPDFLDDLLHDALRPMDTGSGEDVHMLESEN</sequence>
<dbReference type="InterPro" id="IPR003008">
    <property type="entry name" value="Tubulin_FtsZ_GTPase"/>
</dbReference>
<dbReference type="GO" id="GO:0031122">
    <property type="term" value="P:cytoplasmic microtubule organization"/>
    <property type="evidence" value="ECO:0007669"/>
    <property type="project" value="InterPro"/>
</dbReference>
<dbReference type="AlphaFoldDB" id="I2H4F2"/>
<evidence type="ECO:0000256" key="2">
    <source>
        <dbReference type="ARBA" id="ARBA00009636"/>
    </source>
</evidence>
<dbReference type="GO" id="GO:0005822">
    <property type="term" value="C:inner plaque of spindle pole body"/>
    <property type="evidence" value="ECO:0007669"/>
    <property type="project" value="EnsemblFungi"/>
</dbReference>
<accession>I2H4F2</accession>
<dbReference type="SUPFAM" id="SSF52490">
    <property type="entry name" value="Tubulin nucleotide-binding domain-like"/>
    <property type="match status" value="1"/>
</dbReference>
<evidence type="ECO:0000256" key="7">
    <source>
        <dbReference type="ARBA" id="ARBA00023134"/>
    </source>
</evidence>
<dbReference type="Proteomes" id="UP000002866">
    <property type="component" value="Chromosome 5"/>
</dbReference>
<evidence type="ECO:0000256" key="5">
    <source>
        <dbReference type="ARBA" id="ARBA00022701"/>
    </source>
</evidence>
<dbReference type="InterPro" id="IPR023123">
    <property type="entry name" value="Tubulin_C"/>
</dbReference>
<dbReference type="GO" id="GO:0008275">
    <property type="term" value="C:gamma-tubulin small complex"/>
    <property type="evidence" value="ECO:0007669"/>
    <property type="project" value="EnsemblFungi"/>
</dbReference>
<evidence type="ECO:0000256" key="1">
    <source>
        <dbReference type="ARBA" id="ARBA00004267"/>
    </source>
</evidence>
<dbReference type="OMA" id="HRYISIL"/>
<dbReference type="InterPro" id="IPR017975">
    <property type="entry name" value="Tubulin_CS"/>
</dbReference>
<gene>
    <name evidence="11" type="primary">TBLA0E02010</name>
    <name evidence="11" type="ORF">TBLA_0E02010</name>
</gene>
<dbReference type="GO" id="GO:0005824">
    <property type="term" value="C:outer plaque of spindle pole body"/>
    <property type="evidence" value="ECO:0007669"/>
    <property type="project" value="EnsemblFungi"/>
</dbReference>
<organism evidence="11 12">
    <name type="scientific">Henningerozyma blattae (strain ATCC 34711 / CBS 6284 / DSM 70876 / NBRC 10599 / NRRL Y-10934 / UCD 77-7)</name>
    <name type="common">Yeast</name>
    <name type="synonym">Tetrapisispora blattae</name>
    <dbReference type="NCBI Taxonomy" id="1071380"/>
    <lineage>
        <taxon>Eukaryota</taxon>
        <taxon>Fungi</taxon>
        <taxon>Dikarya</taxon>
        <taxon>Ascomycota</taxon>
        <taxon>Saccharomycotina</taxon>
        <taxon>Saccharomycetes</taxon>
        <taxon>Saccharomycetales</taxon>
        <taxon>Saccharomycetaceae</taxon>
        <taxon>Henningerozyma</taxon>
    </lineage>
</organism>
<dbReference type="SMART" id="SM00864">
    <property type="entry name" value="Tubulin"/>
    <property type="match status" value="1"/>
</dbReference>
<keyword evidence="5 9" id="KW-0493">Microtubule</keyword>
<name>I2H4F2_HENB6</name>
<dbReference type="GO" id="GO:0005874">
    <property type="term" value="C:microtubule"/>
    <property type="evidence" value="ECO:0007669"/>
    <property type="project" value="UniProtKB-KW"/>
</dbReference>
<dbReference type="EMBL" id="HE806320">
    <property type="protein sequence ID" value="CCH61254.1"/>
    <property type="molecule type" value="Genomic_DNA"/>
</dbReference>
<dbReference type="InterPro" id="IPR036525">
    <property type="entry name" value="Tubulin/FtsZ_GTPase_sf"/>
</dbReference>
<evidence type="ECO:0000256" key="9">
    <source>
        <dbReference type="RuleBase" id="RU000352"/>
    </source>
</evidence>
<dbReference type="PRINTS" id="PR01164">
    <property type="entry name" value="GAMMATUBULIN"/>
</dbReference>
<proteinExistence type="inferred from homology"/>
<comment type="similarity">
    <text evidence="2 9">Belongs to the tubulin family.</text>
</comment>
<dbReference type="GO" id="GO:2000767">
    <property type="term" value="P:positive regulation of cytoplasmic translation"/>
    <property type="evidence" value="ECO:0007669"/>
    <property type="project" value="EnsemblFungi"/>
</dbReference>
<evidence type="ECO:0000256" key="3">
    <source>
        <dbReference type="ARBA" id="ARBA00018848"/>
    </source>
</evidence>
<dbReference type="InterPro" id="IPR008280">
    <property type="entry name" value="Tub_FtsZ_C"/>
</dbReference>